<dbReference type="AlphaFoldDB" id="A0A0J6VIP0"/>
<name>A0A0J6VIP0_9MYCO</name>
<keyword evidence="1" id="KW-0472">Membrane</keyword>
<evidence type="ECO:0000313" key="2">
    <source>
        <dbReference type="EMBL" id="KMO69328.1"/>
    </source>
</evidence>
<dbReference type="RefSeq" id="WP_131722052.1">
    <property type="nucleotide sequence ID" value="NZ_JYNU01000057.1"/>
</dbReference>
<proteinExistence type="predicted"/>
<reference evidence="2 3" key="1">
    <citation type="journal article" date="2015" name="Genome Biol. Evol.">
        <title>Characterization of Three Mycobacterium spp. with Potential Use in Bioremediation by Genome Sequencing and Comparative Genomics.</title>
        <authorList>
            <person name="Das S."/>
            <person name="Pettersson B.M."/>
            <person name="Behra P.R."/>
            <person name="Ramesh M."/>
            <person name="Dasgupta S."/>
            <person name="Bhattacharya A."/>
            <person name="Kirsebom L.A."/>
        </authorList>
    </citation>
    <scope>NUCLEOTIDE SEQUENCE [LARGE SCALE GENOMIC DNA]</scope>
    <source>
        <strain evidence="2 3">DSM 44075</strain>
    </source>
</reference>
<organism evidence="2 3">
    <name type="scientific">Mycolicibacterium obuense</name>
    <dbReference type="NCBI Taxonomy" id="1807"/>
    <lineage>
        <taxon>Bacteria</taxon>
        <taxon>Bacillati</taxon>
        <taxon>Actinomycetota</taxon>
        <taxon>Actinomycetes</taxon>
        <taxon>Mycobacteriales</taxon>
        <taxon>Mycobacteriaceae</taxon>
        <taxon>Mycolicibacterium</taxon>
    </lineage>
</organism>
<keyword evidence="1" id="KW-1133">Transmembrane helix</keyword>
<evidence type="ECO:0000313" key="3">
    <source>
        <dbReference type="Proteomes" id="UP000036313"/>
    </source>
</evidence>
<feature type="transmembrane region" description="Helical" evidence="1">
    <location>
        <begin position="29"/>
        <end position="48"/>
    </location>
</feature>
<keyword evidence="1" id="KW-0812">Transmembrane</keyword>
<dbReference type="PATRIC" id="fig|1807.14.peg.4788"/>
<comment type="caution">
    <text evidence="2">The sequence shown here is derived from an EMBL/GenBank/DDBJ whole genome shotgun (WGS) entry which is preliminary data.</text>
</comment>
<protein>
    <submittedName>
        <fullName evidence="2">Uncharacterized protein</fullName>
    </submittedName>
</protein>
<dbReference type="Proteomes" id="UP000036313">
    <property type="component" value="Unassembled WGS sequence"/>
</dbReference>
<gene>
    <name evidence="2" type="ORF">MOBUDSM44075_04754</name>
</gene>
<dbReference type="EMBL" id="JYNU01000057">
    <property type="protein sequence ID" value="KMO69328.1"/>
    <property type="molecule type" value="Genomic_DNA"/>
</dbReference>
<sequence>MGGEPVTSWHYPQSSPHANPYANYPPPPAVPIFEVTAMTHIGALIFWFTQRRTVRATYAQCDSVLRSAQTQNLLVGWWSPLSLLLLNWIAIGHNSSARKQLRQDLQQAQAYAHWWHTYVGSTGA</sequence>
<evidence type="ECO:0000256" key="1">
    <source>
        <dbReference type="SAM" id="Phobius"/>
    </source>
</evidence>
<accession>A0A0J6VIP0</accession>